<name>Q5B9N0_EMENI</name>
<feature type="region of interest" description="Disordered" evidence="1">
    <location>
        <begin position="1"/>
        <end position="24"/>
    </location>
</feature>
<evidence type="ECO:0000313" key="3">
    <source>
        <dbReference type="Proteomes" id="UP000000560"/>
    </source>
</evidence>
<proteinExistence type="predicted"/>
<dbReference type="OMA" id="CKASLSW"/>
<dbReference type="eggNOG" id="ENOG502RPK7">
    <property type="taxonomic scope" value="Eukaryota"/>
</dbReference>
<protein>
    <submittedName>
        <fullName evidence="2">Uncharacterized protein</fullName>
    </submittedName>
</protein>
<dbReference type="EMBL" id="BN001306">
    <property type="protein sequence ID" value="CBF84092.1"/>
    <property type="molecule type" value="Genomic_DNA"/>
</dbReference>
<dbReference type="VEuPathDB" id="FungiDB:AN2750"/>
<dbReference type="Proteomes" id="UP000000560">
    <property type="component" value="Chromosome VI"/>
</dbReference>
<dbReference type="InParanoid" id="Q5B9N0"/>
<evidence type="ECO:0000256" key="1">
    <source>
        <dbReference type="SAM" id="MobiDB-lite"/>
    </source>
</evidence>
<gene>
    <name evidence="2" type="ORF">ANIA_02750</name>
</gene>
<reference evidence="3" key="2">
    <citation type="journal article" date="2009" name="Fungal Genet. Biol.">
        <title>The 2008 update of the Aspergillus nidulans genome annotation: a community effort.</title>
        <authorList>
            <person name="Wortman J.R."/>
            <person name="Gilsenan J.M."/>
            <person name="Joardar V."/>
            <person name="Deegan J."/>
            <person name="Clutterbuck J."/>
            <person name="Andersen M.R."/>
            <person name="Archer D."/>
            <person name="Bencina M."/>
            <person name="Braus G."/>
            <person name="Coutinho P."/>
            <person name="von Dohren H."/>
            <person name="Doonan J."/>
            <person name="Driessen A.J."/>
            <person name="Durek P."/>
            <person name="Espeso E."/>
            <person name="Fekete E."/>
            <person name="Flipphi M."/>
            <person name="Estrada C.G."/>
            <person name="Geysens S."/>
            <person name="Goldman G."/>
            <person name="de Groot P.W."/>
            <person name="Hansen K."/>
            <person name="Harris S.D."/>
            <person name="Heinekamp T."/>
            <person name="Helmstaedt K."/>
            <person name="Henrissat B."/>
            <person name="Hofmann G."/>
            <person name="Homan T."/>
            <person name="Horio T."/>
            <person name="Horiuchi H."/>
            <person name="James S."/>
            <person name="Jones M."/>
            <person name="Karaffa L."/>
            <person name="Karanyi Z."/>
            <person name="Kato M."/>
            <person name="Keller N."/>
            <person name="Kelly D.E."/>
            <person name="Kiel J.A."/>
            <person name="Kim J.M."/>
            <person name="van der Klei I.J."/>
            <person name="Klis F.M."/>
            <person name="Kovalchuk A."/>
            <person name="Krasevec N."/>
            <person name="Kubicek C.P."/>
            <person name="Liu B."/>
            <person name="Maccabe A."/>
            <person name="Meyer V."/>
            <person name="Mirabito P."/>
            <person name="Miskei M."/>
            <person name="Mos M."/>
            <person name="Mullins J."/>
            <person name="Nelson D.R."/>
            <person name="Nielsen J."/>
            <person name="Oakley B.R."/>
            <person name="Osmani S.A."/>
            <person name="Pakula T."/>
            <person name="Paszewski A."/>
            <person name="Paulsen I."/>
            <person name="Pilsyk S."/>
            <person name="Pocsi I."/>
            <person name="Punt P.J."/>
            <person name="Ram A.F."/>
            <person name="Ren Q."/>
            <person name="Robellet X."/>
            <person name="Robson G."/>
            <person name="Seiboth B."/>
            <person name="van Solingen P."/>
            <person name="Specht T."/>
            <person name="Sun J."/>
            <person name="Taheri-Talesh N."/>
            <person name="Takeshita N."/>
            <person name="Ussery D."/>
            <person name="vanKuyk P.A."/>
            <person name="Visser H."/>
            <person name="van de Vondervoort P.J."/>
            <person name="de Vries R.P."/>
            <person name="Walton J."/>
            <person name="Xiang X."/>
            <person name="Xiong Y."/>
            <person name="Zeng A.P."/>
            <person name="Brandt B.W."/>
            <person name="Cornell M.J."/>
            <person name="van den Hondel C.A."/>
            <person name="Visser J."/>
            <person name="Oliver S.G."/>
            <person name="Turner G."/>
        </authorList>
    </citation>
    <scope>GENOME REANNOTATION</scope>
    <source>
        <strain evidence="3">FGSC A4 / ATCC 38163 / CBS 112.46 / NRRL 194 / M139</strain>
    </source>
</reference>
<accession>Q5B9N0</accession>
<dbReference type="RefSeq" id="XP_660354.1">
    <property type="nucleotide sequence ID" value="XM_655262.1"/>
</dbReference>
<dbReference type="HOGENOM" id="CLU_542880_0_0_1"/>
<reference evidence="3" key="1">
    <citation type="journal article" date="2005" name="Nature">
        <title>Sequencing of Aspergillus nidulans and comparative analysis with A. fumigatus and A. oryzae.</title>
        <authorList>
            <person name="Galagan J.E."/>
            <person name="Calvo S.E."/>
            <person name="Cuomo C."/>
            <person name="Ma L.J."/>
            <person name="Wortman J.R."/>
            <person name="Batzoglou S."/>
            <person name="Lee S.I."/>
            <person name="Basturkmen M."/>
            <person name="Spevak C.C."/>
            <person name="Clutterbuck J."/>
            <person name="Kapitonov V."/>
            <person name="Jurka J."/>
            <person name="Scazzocchio C."/>
            <person name="Farman M."/>
            <person name="Butler J."/>
            <person name="Purcell S."/>
            <person name="Harris S."/>
            <person name="Braus G.H."/>
            <person name="Draht O."/>
            <person name="Busch S."/>
            <person name="D'Enfert C."/>
            <person name="Bouchier C."/>
            <person name="Goldman G.H."/>
            <person name="Bell-Pedersen D."/>
            <person name="Griffiths-Jones S."/>
            <person name="Doonan J.H."/>
            <person name="Yu J."/>
            <person name="Vienken K."/>
            <person name="Pain A."/>
            <person name="Freitag M."/>
            <person name="Selker E.U."/>
            <person name="Archer D.B."/>
            <person name="Penalva M.A."/>
            <person name="Oakley B.R."/>
            <person name="Momany M."/>
            <person name="Tanaka T."/>
            <person name="Kumagai T."/>
            <person name="Asai K."/>
            <person name="Machida M."/>
            <person name="Nierman W.C."/>
            <person name="Denning D.W."/>
            <person name="Caddick M."/>
            <person name="Hynes M."/>
            <person name="Paoletti M."/>
            <person name="Fischer R."/>
            <person name="Miller B."/>
            <person name="Dyer P."/>
            <person name="Sachs M.S."/>
            <person name="Osmani S.A."/>
            <person name="Birren B.W."/>
        </authorList>
    </citation>
    <scope>NUCLEOTIDE SEQUENCE [LARGE SCALE GENOMIC DNA]</scope>
    <source>
        <strain evidence="3">FGSC A4 / ATCC 38163 / CBS 112.46 / NRRL 194 / M139</strain>
    </source>
</reference>
<evidence type="ECO:0000313" key="2">
    <source>
        <dbReference type="EMBL" id="CBF84092.1"/>
    </source>
</evidence>
<organism evidence="2 3">
    <name type="scientific">Emericella nidulans (strain FGSC A4 / ATCC 38163 / CBS 112.46 / NRRL 194 / M139)</name>
    <name type="common">Aspergillus nidulans</name>
    <dbReference type="NCBI Taxonomy" id="227321"/>
    <lineage>
        <taxon>Eukaryota</taxon>
        <taxon>Fungi</taxon>
        <taxon>Dikarya</taxon>
        <taxon>Ascomycota</taxon>
        <taxon>Pezizomycotina</taxon>
        <taxon>Eurotiomycetes</taxon>
        <taxon>Eurotiomycetidae</taxon>
        <taxon>Eurotiales</taxon>
        <taxon>Aspergillaceae</taxon>
        <taxon>Aspergillus</taxon>
        <taxon>Aspergillus subgen. Nidulantes</taxon>
    </lineage>
</organism>
<dbReference type="GeneID" id="2874472"/>
<accession>C8VJX5</accession>
<sequence>MHVSGSSPAPAEHASEGSVRPVDIPFDSQSSPYALVDEKASQIVEAENQKLDDLIGRFTKGFDPAAFSTVITASIPKLIKDLFPGSYAHLLLILFETFEAVQTIQLGLETWFKRRYSGNPIFFPSETNITDETFFAAEIETLRKLLEPIREGKKSSIFWVNTRRTDPSRTCEQLEASVRVIESFKEDVCAALISGNENRTIYSPLPVSVERTAMYSMKQLRMDACRATLHWDNFNGSEIEFTSFYRFYKAHISTTEPSRARASGWLPPMSPGTPRLSAREASEGDLANWISHGIGDDIVDLLLKTALWLSLARGLAAVHLFCDVARLFVLHPPPMIISKEYRRFLLHLIRLRATTGGAQFSPSPIVPRDNKVFPGRNTDYFEDIWRTSHQLSAGLCDEISLFVKHNIPNFKLSKAPPVRRRSGHGDMHLITQGHIRGSFASNACGSDEESGGNNTTDEYDFLDFSSENSSIFRSKTV</sequence>
<dbReference type="AlphaFoldDB" id="Q5B9N0"/>
<dbReference type="KEGG" id="ani:ANIA_02750"/>
<dbReference type="OrthoDB" id="4183264at2759"/>
<keyword evidence="3" id="KW-1185">Reference proteome</keyword>